<evidence type="ECO:0008006" key="3">
    <source>
        <dbReference type="Google" id="ProtNLM"/>
    </source>
</evidence>
<dbReference type="Pfam" id="PF26421">
    <property type="entry name" value="Avidin_like"/>
    <property type="match status" value="1"/>
</dbReference>
<name>A0A4R2SY55_9PAST</name>
<dbReference type="EMBL" id="SLYB01000019">
    <property type="protein sequence ID" value="TCP93414.1"/>
    <property type="molecule type" value="Genomic_DNA"/>
</dbReference>
<dbReference type="InterPro" id="IPR058595">
    <property type="entry name" value="Avidin-like"/>
</dbReference>
<dbReference type="OrthoDB" id="5684515at2"/>
<sequence length="113" mass="13021">MVLSLNNRVFALLNNTEVGEAGTETVFRYFQQDDVIWGEYAGGNIKKGLLIGKFIEPTRIRITYQHLNRQMENRIGQCISEVEVLPSGKIRLHEAWQWLDGRRESGESVIEEI</sequence>
<organism evidence="1 2">
    <name type="scientific">Cricetibacter osteomyelitidis</name>
    <dbReference type="NCBI Taxonomy" id="1521931"/>
    <lineage>
        <taxon>Bacteria</taxon>
        <taxon>Pseudomonadati</taxon>
        <taxon>Pseudomonadota</taxon>
        <taxon>Gammaproteobacteria</taxon>
        <taxon>Pasteurellales</taxon>
        <taxon>Pasteurellaceae</taxon>
        <taxon>Cricetibacter</taxon>
    </lineage>
</organism>
<proteinExistence type="predicted"/>
<keyword evidence="2" id="KW-1185">Reference proteome</keyword>
<gene>
    <name evidence="1" type="ORF">EDC44_11912</name>
</gene>
<dbReference type="Proteomes" id="UP000295763">
    <property type="component" value="Unassembled WGS sequence"/>
</dbReference>
<protein>
    <recommendedName>
        <fullName evidence="3">N-acetylglutamate synthase</fullName>
    </recommendedName>
</protein>
<evidence type="ECO:0000313" key="1">
    <source>
        <dbReference type="EMBL" id="TCP93414.1"/>
    </source>
</evidence>
<comment type="caution">
    <text evidence="1">The sequence shown here is derived from an EMBL/GenBank/DDBJ whole genome shotgun (WGS) entry which is preliminary data.</text>
</comment>
<evidence type="ECO:0000313" key="2">
    <source>
        <dbReference type="Proteomes" id="UP000295763"/>
    </source>
</evidence>
<dbReference type="AlphaFoldDB" id="A0A4R2SY55"/>
<reference evidence="1 2" key="1">
    <citation type="submission" date="2019-03" db="EMBL/GenBank/DDBJ databases">
        <title>Genomic Encyclopedia of Type Strains, Phase IV (KMG-IV): sequencing the most valuable type-strain genomes for metagenomic binning, comparative biology and taxonomic classification.</title>
        <authorList>
            <person name="Goeker M."/>
        </authorList>
    </citation>
    <scope>NUCLEOTIDE SEQUENCE [LARGE SCALE GENOMIC DNA]</scope>
    <source>
        <strain evidence="1 2">DSM 28404</strain>
    </source>
</reference>
<dbReference type="RefSeq" id="WP_131977672.1">
    <property type="nucleotide sequence ID" value="NZ_SLYB01000019.1"/>
</dbReference>
<accession>A0A4R2SY55</accession>